<evidence type="ECO:0000256" key="1">
    <source>
        <dbReference type="ARBA" id="ARBA00022603"/>
    </source>
</evidence>
<keyword evidence="3" id="KW-0949">S-adenosyl-L-methionine</keyword>
<proteinExistence type="inferred from homology"/>
<dbReference type="PANTHER" id="PTHR33603:SF1">
    <property type="entry name" value="RIBOSOMAL RNA LARGE SUBUNIT METHYLTRANSFERASE H"/>
    <property type="match status" value="1"/>
</dbReference>
<dbReference type="EC" id="2.1.1.177" evidence="5"/>
<dbReference type="PIRSF" id="PIRSF004505">
    <property type="entry name" value="MT_bac"/>
    <property type="match status" value="1"/>
</dbReference>
<reference evidence="5" key="1">
    <citation type="submission" date="2018-06" db="EMBL/GenBank/DDBJ databases">
        <authorList>
            <person name="Zhirakovskaya E."/>
        </authorList>
    </citation>
    <scope>NUCLEOTIDE SEQUENCE</scope>
</reference>
<evidence type="ECO:0000256" key="3">
    <source>
        <dbReference type="ARBA" id="ARBA00022691"/>
    </source>
</evidence>
<dbReference type="PANTHER" id="PTHR33603">
    <property type="entry name" value="METHYLTRANSFERASE"/>
    <property type="match status" value="1"/>
</dbReference>
<keyword evidence="1 5" id="KW-0489">Methyltransferase</keyword>
<sequence>MRVVIIALGKMKDGPERELVDRYIKRAKPLGRSLGIKDFEIIEIAESSAKSSTTRKLEEAKKILGSIPDDAELIALDESGTYQTSKKFASTMASNIENGTKCLTFVIGGPDGLDQSIRQRAKSILSFSPLTWPHQIVRALLSEQLYRATTILTGHPYHRS</sequence>
<evidence type="ECO:0000256" key="4">
    <source>
        <dbReference type="ARBA" id="ARBA00038303"/>
    </source>
</evidence>
<dbReference type="Gene3D" id="3.40.1280.10">
    <property type="match status" value="1"/>
</dbReference>
<accession>A0A3B0TBG5</accession>
<name>A0A3B0TBG5_9ZZZZ</name>
<dbReference type="GO" id="GO:0008168">
    <property type="term" value="F:methyltransferase activity"/>
    <property type="evidence" value="ECO:0007669"/>
    <property type="project" value="UniProtKB-KW"/>
</dbReference>
<evidence type="ECO:0000313" key="5">
    <source>
        <dbReference type="EMBL" id="VAW15765.1"/>
    </source>
</evidence>
<dbReference type="HAMAP" id="MF_00658">
    <property type="entry name" value="23SrRNA_methyltr_H"/>
    <property type="match status" value="1"/>
</dbReference>
<gene>
    <name evidence="5" type="ORF">MNBD_ALPHA11-271</name>
</gene>
<dbReference type="InterPro" id="IPR029026">
    <property type="entry name" value="tRNA_m1G_MTases_N"/>
</dbReference>
<dbReference type="InterPro" id="IPR029028">
    <property type="entry name" value="Alpha/beta_knot_MTases"/>
</dbReference>
<keyword evidence="2 5" id="KW-0808">Transferase</keyword>
<evidence type="ECO:0000256" key="2">
    <source>
        <dbReference type="ARBA" id="ARBA00022679"/>
    </source>
</evidence>
<protein>
    <submittedName>
        <fullName evidence="5">23S rRNA (Pseudouridine(1915)-N(3))-methyltransferase</fullName>
        <ecNumber evidence="5">2.1.1.177</ecNumber>
    </submittedName>
</protein>
<dbReference type="GO" id="GO:0032259">
    <property type="term" value="P:methylation"/>
    <property type="evidence" value="ECO:0007669"/>
    <property type="project" value="UniProtKB-KW"/>
</dbReference>
<dbReference type="AlphaFoldDB" id="A0A3B0TBG5"/>
<organism evidence="5">
    <name type="scientific">hydrothermal vent metagenome</name>
    <dbReference type="NCBI Taxonomy" id="652676"/>
    <lineage>
        <taxon>unclassified sequences</taxon>
        <taxon>metagenomes</taxon>
        <taxon>ecological metagenomes</taxon>
    </lineage>
</organism>
<comment type="similarity">
    <text evidence="4">Belongs to the RNA methyltransferase RlmH family.</text>
</comment>
<dbReference type="NCBIfam" id="NF000989">
    <property type="entry name" value="PRK00103.2-3"/>
    <property type="match status" value="1"/>
</dbReference>
<dbReference type="EMBL" id="UOEQ01000072">
    <property type="protein sequence ID" value="VAW15765.1"/>
    <property type="molecule type" value="Genomic_DNA"/>
</dbReference>
<dbReference type="Pfam" id="PF02590">
    <property type="entry name" value="SPOUT_MTase"/>
    <property type="match status" value="1"/>
</dbReference>
<dbReference type="GO" id="GO:0006364">
    <property type="term" value="P:rRNA processing"/>
    <property type="evidence" value="ECO:0007669"/>
    <property type="project" value="InterPro"/>
</dbReference>
<dbReference type="CDD" id="cd18081">
    <property type="entry name" value="RlmH-like"/>
    <property type="match status" value="1"/>
</dbReference>
<dbReference type="SUPFAM" id="SSF75217">
    <property type="entry name" value="alpha/beta knot"/>
    <property type="match status" value="1"/>
</dbReference>
<dbReference type="InterPro" id="IPR003742">
    <property type="entry name" value="RlmH-like"/>
</dbReference>